<organism evidence="2">
    <name type="scientific">Arabidopsis lyrata subsp. lyrata</name>
    <name type="common">Lyre-leaved rock-cress</name>
    <dbReference type="NCBI Taxonomy" id="81972"/>
    <lineage>
        <taxon>Eukaryota</taxon>
        <taxon>Viridiplantae</taxon>
        <taxon>Streptophyta</taxon>
        <taxon>Embryophyta</taxon>
        <taxon>Tracheophyta</taxon>
        <taxon>Spermatophyta</taxon>
        <taxon>Magnoliopsida</taxon>
        <taxon>eudicotyledons</taxon>
        <taxon>Gunneridae</taxon>
        <taxon>Pentapetalae</taxon>
        <taxon>rosids</taxon>
        <taxon>malvids</taxon>
        <taxon>Brassicales</taxon>
        <taxon>Brassicaceae</taxon>
        <taxon>Camelineae</taxon>
        <taxon>Arabidopsis</taxon>
    </lineage>
</organism>
<dbReference type="Proteomes" id="UP000008694">
    <property type="component" value="Unassembled WGS sequence"/>
</dbReference>
<evidence type="ECO:0000313" key="1">
    <source>
        <dbReference type="EMBL" id="EFH67506.1"/>
    </source>
</evidence>
<sequence length="50" mass="5673">MFSVGVSTTSNKGQRWCPVISIFHSLFVVPLLDPTLKNLQMTKISYDMQI</sequence>
<dbReference type="AlphaFoldDB" id="D7KMV5"/>
<evidence type="ECO:0000313" key="2">
    <source>
        <dbReference type="Proteomes" id="UP000008694"/>
    </source>
</evidence>
<gene>
    <name evidence="1" type="ORF">ARALYDRAFT_891312</name>
</gene>
<keyword evidence="2" id="KW-1185">Reference proteome</keyword>
<protein>
    <submittedName>
        <fullName evidence="1">Predicted protein</fullName>
    </submittedName>
</protein>
<dbReference type="EMBL" id="GL348713">
    <property type="protein sequence ID" value="EFH67506.1"/>
    <property type="molecule type" value="Genomic_DNA"/>
</dbReference>
<proteinExistence type="predicted"/>
<dbReference type="HOGENOM" id="CLU_3127021_0_0_1"/>
<name>D7KMV5_ARALL</name>
<dbReference type="Gramene" id="scaffold_104106.1">
    <property type="protein sequence ID" value="scaffold_104106.1"/>
    <property type="gene ID" value="scaffold_104106.1"/>
</dbReference>
<accession>D7KMV5</accession>
<reference evidence="2" key="1">
    <citation type="journal article" date="2011" name="Nat. Genet.">
        <title>The Arabidopsis lyrata genome sequence and the basis of rapid genome size change.</title>
        <authorList>
            <person name="Hu T.T."/>
            <person name="Pattyn P."/>
            <person name="Bakker E.G."/>
            <person name="Cao J."/>
            <person name="Cheng J.-F."/>
            <person name="Clark R.M."/>
            <person name="Fahlgren N."/>
            <person name="Fawcett J.A."/>
            <person name="Grimwood J."/>
            <person name="Gundlach H."/>
            <person name="Haberer G."/>
            <person name="Hollister J.D."/>
            <person name="Ossowski S."/>
            <person name="Ottilar R.P."/>
            <person name="Salamov A.A."/>
            <person name="Schneeberger K."/>
            <person name="Spannagl M."/>
            <person name="Wang X."/>
            <person name="Yang L."/>
            <person name="Nasrallah M.E."/>
            <person name="Bergelson J."/>
            <person name="Carrington J.C."/>
            <person name="Gaut B.S."/>
            <person name="Schmutz J."/>
            <person name="Mayer K.F.X."/>
            <person name="Van de Peer Y."/>
            <person name="Grigoriev I.V."/>
            <person name="Nordborg M."/>
            <person name="Weigel D."/>
            <person name="Guo Y.-L."/>
        </authorList>
    </citation>
    <scope>NUCLEOTIDE SEQUENCE [LARGE SCALE GENOMIC DNA]</scope>
    <source>
        <strain evidence="2">cv. MN47</strain>
    </source>
</reference>